<dbReference type="GO" id="GO:0051539">
    <property type="term" value="F:4 iron, 4 sulfur cluster binding"/>
    <property type="evidence" value="ECO:0007669"/>
    <property type="project" value="UniProtKB-KW"/>
</dbReference>
<evidence type="ECO:0000256" key="20">
    <source>
        <dbReference type="RuleBase" id="RU004464"/>
    </source>
</evidence>
<evidence type="ECO:0000256" key="1">
    <source>
        <dbReference type="ARBA" id="ARBA00006484"/>
    </source>
</evidence>
<comment type="catalytic activity">
    <reaction evidence="14">
        <text>cortisone + NAD(+) = 17alpha-hydroxypregn-4-en-3,11,20-trione-21-al + NADH + H(+)</text>
        <dbReference type="Rhea" id="RHEA:42016"/>
        <dbReference type="ChEBI" id="CHEBI:15378"/>
        <dbReference type="ChEBI" id="CHEBI:16962"/>
        <dbReference type="ChEBI" id="CHEBI:57540"/>
        <dbReference type="ChEBI" id="CHEBI:57945"/>
        <dbReference type="ChEBI" id="CHEBI:78596"/>
    </reaction>
    <physiologicalReaction direction="left-to-right" evidence="14">
        <dbReference type="Rhea" id="RHEA:42017"/>
    </physiologicalReaction>
</comment>
<comment type="similarity">
    <text evidence="1">Belongs to the short-chain dehydrogenases/reductases (SDR) family.</text>
</comment>
<dbReference type="GO" id="GO:0003857">
    <property type="term" value="F:(3S)-3-hydroxyacyl-CoA dehydrogenase (NAD+) activity"/>
    <property type="evidence" value="ECO:0007669"/>
    <property type="project" value="UniProtKB-EC"/>
</dbReference>
<evidence type="ECO:0000313" key="24">
    <source>
        <dbReference type="Proteomes" id="UP001367676"/>
    </source>
</evidence>
<dbReference type="Pfam" id="PF01058">
    <property type="entry name" value="Oxidored_q6"/>
    <property type="match status" value="1"/>
</dbReference>
<dbReference type="GO" id="GO:0008209">
    <property type="term" value="P:androgen metabolic process"/>
    <property type="evidence" value="ECO:0007669"/>
    <property type="project" value="TreeGrafter"/>
</dbReference>
<evidence type="ECO:0000256" key="19">
    <source>
        <dbReference type="ARBA" id="ARBA00082399"/>
    </source>
</evidence>
<protein>
    <recommendedName>
        <fullName evidence="16">3-hydroxyacyl-CoA dehydrogenase type-2</fullName>
        <ecNumber evidence="3">1.1.1.53</ecNumber>
        <ecNumber evidence="4">1.1.1.62</ecNumber>
    </recommendedName>
    <alternativeName>
        <fullName evidence="18">3-hydroxyacyl-CoA dehydrogenase type II</fullName>
    </alternativeName>
    <alternativeName>
        <fullName evidence="19">Mitochondrial ribonuclease P protein 2</fullName>
    </alternativeName>
    <alternativeName>
        <fullName evidence="17">Type II HADH</fullName>
    </alternativeName>
</protein>
<evidence type="ECO:0000256" key="15">
    <source>
        <dbReference type="ARBA" id="ARBA00052668"/>
    </source>
</evidence>
<evidence type="ECO:0000256" key="3">
    <source>
        <dbReference type="ARBA" id="ARBA00024071"/>
    </source>
</evidence>
<dbReference type="SUPFAM" id="SSF56770">
    <property type="entry name" value="HydA/Nqo6-like"/>
    <property type="match status" value="1"/>
</dbReference>
<dbReference type="GO" id="GO:0046872">
    <property type="term" value="F:metal ion binding"/>
    <property type="evidence" value="ECO:0007669"/>
    <property type="project" value="UniProtKB-KW"/>
</dbReference>
<keyword evidence="24" id="KW-1185">Reference proteome</keyword>
<evidence type="ECO:0000313" key="23">
    <source>
        <dbReference type="EMBL" id="KAK7592972.1"/>
    </source>
</evidence>
<sequence>MICKGLVALVTGGASGLGKATVQRLVKEGNKVILCDLPSSAGADVAASLGNDVKFVPADVYSEQDVTNLVNVTKETFGKLNVVVNCAGNAVAYKTYNFLKKKPHVLDDFERIIKVNAIGTFNVTRLAVGLIAENDVDVDSQRGIIINVASFAAFEGHSGQVAYAASKGAVAAMTLPLARDFSTEGIRVVCIAPGLFDTPLLSIIPDKVRMFFSKLALSPQRLGKPEEFASLVQSVIENPFLNGTVIRLDGVQKCHPGLGQFPINVLKTGFSSTAVQLNKEIAEKTDASPASQEHSLTNEKDFKEHRPYSPYQVPLKLDTLGDFAVARLDDLINMGRKNSLWPLTFGLACCAVEMMHIAAPRYDMDRFGMIFRASPRQADVLIVAGTVTNKMAPALRKVYDQMTDPKWVVSMGSCANGGGYYHYSYAVVRGCDRIIPVDIYVPEPTSTYLIDRDEKVHYLTNVQFIEKKRKIGYYPVNVMNEMVPQVLEHLFEKQMTSKEEGLYR</sequence>
<dbReference type="CDD" id="cd05371">
    <property type="entry name" value="HSD10-like_SDR_c"/>
    <property type="match status" value="1"/>
</dbReference>
<comment type="catalytic activity">
    <reaction evidence="5">
        <text>17beta-estradiol + NAD(+) = estrone + NADH + H(+)</text>
        <dbReference type="Rhea" id="RHEA:24612"/>
        <dbReference type="ChEBI" id="CHEBI:15378"/>
        <dbReference type="ChEBI" id="CHEBI:16469"/>
        <dbReference type="ChEBI" id="CHEBI:17263"/>
        <dbReference type="ChEBI" id="CHEBI:57540"/>
        <dbReference type="ChEBI" id="CHEBI:57945"/>
        <dbReference type="EC" id="1.1.1.62"/>
    </reaction>
    <physiologicalReaction direction="left-to-right" evidence="5">
        <dbReference type="Rhea" id="RHEA:24613"/>
    </physiologicalReaction>
</comment>
<dbReference type="GO" id="GO:0004303">
    <property type="term" value="F:estradiol 17-beta-dehydrogenase [NAD(P)+] activity"/>
    <property type="evidence" value="ECO:0007669"/>
    <property type="project" value="UniProtKB-EC"/>
</dbReference>
<keyword evidence="20" id="KW-0479">Metal-binding</keyword>
<evidence type="ECO:0000256" key="6">
    <source>
        <dbReference type="ARBA" id="ARBA00050141"/>
    </source>
</evidence>
<evidence type="ECO:0000256" key="7">
    <source>
        <dbReference type="ARBA" id="ARBA00050365"/>
    </source>
</evidence>
<organism evidence="23 24">
    <name type="scientific">Parthenolecanium corni</name>
    <dbReference type="NCBI Taxonomy" id="536013"/>
    <lineage>
        <taxon>Eukaryota</taxon>
        <taxon>Metazoa</taxon>
        <taxon>Ecdysozoa</taxon>
        <taxon>Arthropoda</taxon>
        <taxon>Hexapoda</taxon>
        <taxon>Insecta</taxon>
        <taxon>Pterygota</taxon>
        <taxon>Neoptera</taxon>
        <taxon>Paraneoptera</taxon>
        <taxon>Hemiptera</taxon>
        <taxon>Sternorrhyncha</taxon>
        <taxon>Coccoidea</taxon>
        <taxon>Coccidae</taxon>
        <taxon>Parthenolecanium</taxon>
    </lineage>
</organism>
<keyword evidence="20" id="KW-0408">Iron</keyword>
<dbReference type="GO" id="GO:0047044">
    <property type="term" value="F:androstan-3-alpha,17-beta-diol dehydrogenase (NAD+) activity"/>
    <property type="evidence" value="ECO:0007669"/>
    <property type="project" value="UniProtKB-EC"/>
</dbReference>
<evidence type="ECO:0000256" key="18">
    <source>
        <dbReference type="ARBA" id="ARBA00082293"/>
    </source>
</evidence>
<dbReference type="PROSITE" id="PS00061">
    <property type="entry name" value="ADH_SHORT"/>
    <property type="match status" value="1"/>
</dbReference>
<accession>A0AAN9TLU8</accession>
<dbReference type="PRINTS" id="PR00081">
    <property type="entry name" value="GDHRDH"/>
</dbReference>
<evidence type="ECO:0000256" key="11">
    <source>
        <dbReference type="ARBA" id="ARBA00051637"/>
    </source>
</evidence>
<comment type="catalytic activity">
    <reaction evidence="6">
        <text>a (3S)-3-hydroxyacyl-CoA + NAD(+) = a 3-oxoacyl-CoA + NADH + H(+)</text>
        <dbReference type="Rhea" id="RHEA:22432"/>
        <dbReference type="ChEBI" id="CHEBI:15378"/>
        <dbReference type="ChEBI" id="CHEBI:57318"/>
        <dbReference type="ChEBI" id="CHEBI:57540"/>
        <dbReference type="ChEBI" id="CHEBI:57945"/>
        <dbReference type="ChEBI" id="CHEBI:90726"/>
        <dbReference type="EC" id="1.1.1.35"/>
    </reaction>
    <physiologicalReaction direction="left-to-right" evidence="6">
        <dbReference type="Rhea" id="RHEA:22433"/>
    </physiologicalReaction>
    <physiologicalReaction direction="right-to-left" evidence="6">
        <dbReference type="Rhea" id="RHEA:22434"/>
    </physiologicalReaction>
</comment>
<comment type="catalytic activity">
    <reaction evidence="10">
        <text>(3S)-3-hydroxybutanoyl-CoA + NAD(+) = acetoacetyl-CoA + NADH + H(+)</text>
        <dbReference type="Rhea" id="RHEA:30799"/>
        <dbReference type="ChEBI" id="CHEBI:15378"/>
        <dbReference type="ChEBI" id="CHEBI:57286"/>
        <dbReference type="ChEBI" id="CHEBI:57316"/>
        <dbReference type="ChEBI" id="CHEBI:57540"/>
        <dbReference type="ChEBI" id="CHEBI:57945"/>
    </reaction>
    <physiologicalReaction direction="left-to-right" evidence="10">
        <dbReference type="Rhea" id="RHEA:30800"/>
    </physiologicalReaction>
    <physiologicalReaction direction="right-to-left" evidence="10">
        <dbReference type="Rhea" id="RHEA:30801"/>
    </physiologicalReaction>
</comment>
<evidence type="ECO:0000256" key="5">
    <source>
        <dbReference type="ARBA" id="ARBA00049381"/>
    </source>
</evidence>
<evidence type="ECO:0000256" key="12">
    <source>
        <dbReference type="ARBA" id="ARBA00051831"/>
    </source>
</evidence>
<dbReference type="EC" id="1.1.1.62" evidence="4"/>
<comment type="catalytic activity">
    <reaction evidence="8">
        <text>17beta-hydroxy-5alpha-androstan-3-one + NAD(+) = 5alpha-androstan-3,17-dione + NADH + H(+)</text>
        <dbReference type="Rhea" id="RHEA:41992"/>
        <dbReference type="ChEBI" id="CHEBI:15378"/>
        <dbReference type="ChEBI" id="CHEBI:15994"/>
        <dbReference type="ChEBI" id="CHEBI:16330"/>
        <dbReference type="ChEBI" id="CHEBI:57540"/>
        <dbReference type="ChEBI" id="CHEBI:57945"/>
    </reaction>
    <physiologicalReaction direction="left-to-right" evidence="8">
        <dbReference type="Rhea" id="RHEA:41993"/>
    </physiologicalReaction>
</comment>
<evidence type="ECO:0000256" key="21">
    <source>
        <dbReference type="SAM" id="MobiDB-lite"/>
    </source>
</evidence>
<dbReference type="SUPFAM" id="SSF51735">
    <property type="entry name" value="NAD(P)-binding Rossmann-fold domains"/>
    <property type="match status" value="1"/>
</dbReference>
<dbReference type="InterPro" id="IPR006137">
    <property type="entry name" value="NADH_UbQ_OxRdtase-like_20kDa"/>
</dbReference>
<dbReference type="NCBIfam" id="NF005012">
    <property type="entry name" value="PRK06411.1"/>
    <property type="match status" value="1"/>
</dbReference>
<name>A0AAN9TLU8_9HEMI</name>
<comment type="caution">
    <text evidence="23">The sequence shown here is derived from an EMBL/GenBank/DDBJ whole genome shotgun (WGS) entry which is preliminary data.</text>
</comment>
<dbReference type="Proteomes" id="UP001367676">
    <property type="component" value="Unassembled WGS sequence"/>
</dbReference>
<comment type="catalytic activity">
    <reaction evidence="7">
        <text>5alpha-androstane-3alpha,17beta-diol + NAD(+) = 17beta-hydroxy-5alpha-androstan-3-one + NADH + H(+)</text>
        <dbReference type="Rhea" id="RHEA:42004"/>
        <dbReference type="ChEBI" id="CHEBI:15378"/>
        <dbReference type="ChEBI" id="CHEBI:16330"/>
        <dbReference type="ChEBI" id="CHEBI:36713"/>
        <dbReference type="ChEBI" id="CHEBI:57540"/>
        <dbReference type="ChEBI" id="CHEBI:57945"/>
        <dbReference type="EC" id="1.1.1.53"/>
    </reaction>
    <physiologicalReaction direction="right-to-left" evidence="7">
        <dbReference type="Rhea" id="RHEA:42006"/>
    </physiologicalReaction>
</comment>
<keyword evidence="20" id="KW-0520">NAD</keyword>
<reference evidence="23 24" key="1">
    <citation type="submission" date="2024-03" db="EMBL/GenBank/DDBJ databases">
        <title>Adaptation during the transition from Ophiocordyceps entomopathogen to insect associate is accompanied by gene loss and intensified selection.</title>
        <authorList>
            <person name="Ward C.M."/>
            <person name="Onetto C.A."/>
            <person name="Borneman A.R."/>
        </authorList>
    </citation>
    <scope>NUCLEOTIDE SEQUENCE [LARGE SCALE GENOMIC DNA]</scope>
    <source>
        <strain evidence="23">AWRI1</strain>
        <tissue evidence="23">Single Adult Female</tissue>
    </source>
</reference>
<comment type="catalytic activity">
    <reaction evidence="12">
        <text>ursodeoxycholate + NAD(+) = 7-oxolithocholate + NADH + H(+)</text>
        <dbReference type="Rhea" id="RHEA:42028"/>
        <dbReference type="ChEBI" id="CHEBI:15378"/>
        <dbReference type="ChEBI" id="CHEBI:57540"/>
        <dbReference type="ChEBI" id="CHEBI:57945"/>
        <dbReference type="ChEBI" id="CHEBI:78604"/>
        <dbReference type="ChEBI" id="CHEBI:78605"/>
    </reaction>
    <physiologicalReaction direction="left-to-right" evidence="12">
        <dbReference type="Rhea" id="RHEA:42029"/>
    </physiologicalReaction>
</comment>
<dbReference type="FunFam" id="3.40.50.720:FF:000215">
    <property type="entry name" value="3-hydroxyacyl-CoA dehydrogenase type-2"/>
    <property type="match status" value="1"/>
</dbReference>
<dbReference type="EMBL" id="JBBCAQ010000020">
    <property type="protein sequence ID" value="KAK7592972.1"/>
    <property type="molecule type" value="Genomic_DNA"/>
</dbReference>
<dbReference type="GO" id="GO:0008210">
    <property type="term" value="P:estrogen metabolic process"/>
    <property type="evidence" value="ECO:0007669"/>
    <property type="project" value="TreeGrafter"/>
</dbReference>
<dbReference type="InterPro" id="IPR002347">
    <property type="entry name" value="SDR_fam"/>
</dbReference>
<comment type="catalytic activity">
    <reaction evidence="13">
        <text>5alpha-pregnan-20beta-ol-3-one + NAD(+) = 5alpha-pregnane-3,20-dione + NADH + H(+)</text>
        <dbReference type="Rhea" id="RHEA:42008"/>
        <dbReference type="ChEBI" id="CHEBI:15378"/>
        <dbReference type="ChEBI" id="CHEBI:28952"/>
        <dbReference type="ChEBI" id="CHEBI:57540"/>
        <dbReference type="ChEBI" id="CHEBI:57945"/>
        <dbReference type="ChEBI" id="CHEBI:78594"/>
    </reaction>
    <physiologicalReaction direction="left-to-right" evidence="13">
        <dbReference type="Rhea" id="RHEA:42009"/>
    </physiologicalReaction>
</comment>
<dbReference type="InterPro" id="IPR020904">
    <property type="entry name" value="Sc_DH/Rdtase_CS"/>
</dbReference>
<dbReference type="InterPro" id="IPR006138">
    <property type="entry name" value="NADH_UQ_OxRdtase_20Kd_su"/>
</dbReference>
<evidence type="ECO:0000259" key="22">
    <source>
        <dbReference type="Pfam" id="PF01058"/>
    </source>
</evidence>
<dbReference type="Gene3D" id="3.40.50.720">
    <property type="entry name" value="NAD(P)-binding Rossmann-like Domain"/>
    <property type="match status" value="1"/>
</dbReference>
<comment type="catalytic activity">
    <reaction evidence="11">
        <text>3beta,7beta-dihydroxy-5beta-cholan-24-oate + NAD(+) = 3beta-hydroxy-7-oxo-5beta-cholan-24-oate + NADH + H(+)</text>
        <dbReference type="Rhea" id="RHEA:42024"/>
        <dbReference type="ChEBI" id="CHEBI:15378"/>
        <dbReference type="ChEBI" id="CHEBI:57540"/>
        <dbReference type="ChEBI" id="CHEBI:57945"/>
        <dbReference type="ChEBI" id="CHEBI:78602"/>
        <dbReference type="ChEBI" id="CHEBI:78603"/>
    </reaction>
    <physiologicalReaction direction="left-to-right" evidence="11">
        <dbReference type="Rhea" id="RHEA:42025"/>
    </physiologicalReaction>
</comment>
<dbReference type="InterPro" id="IPR036291">
    <property type="entry name" value="NAD(P)-bd_dom_sf"/>
</dbReference>
<evidence type="ECO:0000256" key="2">
    <source>
        <dbReference type="ARBA" id="ARBA00023002"/>
    </source>
</evidence>
<dbReference type="PANTHER" id="PTHR43658:SF8">
    <property type="entry name" value="17-BETA-HYDROXYSTEROID DEHYDROGENASE 14-RELATED"/>
    <property type="match status" value="1"/>
</dbReference>
<evidence type="ECO:0000256" key="9">
    <source>
        <dbReference type="ARBA" id="ARBA00050927"/>
    </source>
</evidence>
<keyword evidence="20" id="KW-0411">Iron-sulfur</keyword>
<dbReference type="Pfam" id="PF00106">
    <property type="entry name" value="adh_short"/>
    <property type="match status" value="1"/>
</dbReference>
<evidence type="ECO:0000256" key="14">
    <source>
        <dbReference type="ARBA" id="ARBA00052417"/>
    </source>
</evidence>
<keyword evidence="20" id="KW-0004">4Fe-4S</keyword>
<dbReference type="PANTHER" id="PTHR43658">
    <property type="entry name" value="SHORT-CHAIN DEHYDROGENASE/REDUCTASE"/>
    <property type="match status" value="1"/>
</dbReference>
<dbReference type="GO" id="GO:0048038">
    <property type="term" value="F:quinone binding"/>
    <property type="evidence" value="ECO:0007669"/>
    <property type="project" value="InterPro"/>
</dbReference>
<evidence type="ECO:0000256" key="8">
    <source>
        <dbReference type="ARBA" id="ARBA00050435"/>
    </source>
</evidence>
<evidence type="ECO:0000256" key="4">
    <source>
        <dbReference type="ARBA" id="ARBA00024072"/>
    </source>
</evidence>
<dbReference type="AlphaFoldDB" id="A0AAN9TLU8"/>
<evidence type="ECO:0000256" key="17">
    <source>
        <dbReference type="ARBA" id="ARBA00079624"/>
    </source>
</evidence>
<proteinExistence type="inferred from homology"/>
<dbReference type="EC" id="1.1.1.53" evidence="3"/>
<comment type="catalytic activity">
    <reaction evidence="15">
        <text>11-dehydrocorticosterone + NAD(+) = pregn-4-ene-3,11,20,21-tetraone + NADH + H(+)</text>
        <dbReference type="Rhea" id="RHEA:42020"/>
        <dbReference type="ChEBI" id="CHEBI:15378"/>
        <dbReference type="ChEBI" id="CHEBI:57540"/>
        <dbReference type="ChEBI" id="CHEBI:57945"/>
        <dbReference type="ChEBI" id="CHEBI:78600"/>
        <dbReference type="ChEBI" id="CHEBI:78601"/>
    </reaction>
    <physiologicalReaction direction="left-to-right" evidence="15">
        <dbReference type="Rhea" id="RHEA:42021"/>
    </physiologicalReaction>
</comment>
<dbReference type="PRINTS" id="PR00080">
    <property type="entry name" value="SDRFAMILY"/>
</dbReference>
<feature type="region of interest" description="Disordered" evidence="21">
    <location>
        <begin position="283"/>
        <end position="303"/>
    </location>
</feature>
<evidence type="ECO:0000256" key="13">
    <source>
        <dbReference type="ARBA" id="ARBA00052095"/>
    </source>
</evidence>
<dbReference type="NCBIfam" id="TIGR01957">
    <property type="entry name" value="nuoB_fam"/>
    <property type="match status" value="1"/>
</dbReference>
<evidence type="ECO:0000256" key="16">
    <source>
        <dbReference type="ARBA" id="ARBA00072938"/>
    </source>
</evidence>
<dbReference type="GO" id="GO:0008137">
    <property type="term" value="F:NADH dehydrogenase (ubiquinone) activity"/>
    <property type="evidence" value="ECO:0007669"/>
    <property type="project" value="InterPro"/>
</dbReference>
<comment type="catalytic activity">
    <reaction evidence="9">
        <text>cortisol + NAD(+) = 11beta,17alpha-dihydroxypregn-4-ene-3,20,21-trione + NADH + H(+)</text>
        <dbReference type="Rhea" id="RHEA:42012"/>
        <dbReference type="ChEBI" id="CHEBI:15378"/>
        <dbReference type="ChEBI" id="CHEBI:17650"/>
        <dbReference type="ChEBI" id="CHEBI:57540"/>
        <dbReference type="ChEBI" id="CHEBI:57945"/>
        <dbReference type="ChEBI" id="CHEBI:78595"/>
    </reaction>
    <physiologicalReaction direction="left-to-right" evidence="9">
        <dbReference type="Rhea" id="RHEA:42013"/>
    </physiologicalReaction>
</comment>
<keyword evidence="2" id="KW-0560">Oxidoreductase</keyword>
<dbReference type="Gene3D" id="3.40.50.12280">
    <property type="match status" value="1"/>
</dbReference>
<evidence type="ECO:0000256" key="10">
    <source>
        <dbReference type="ARBA" id="ARBA00051004"/>
    </source>
</evidence>
<dbReference type="GO" id="GO:0006631">
    <property type="term" value="P:fatty acid metabolic process"/>
    <property type="evidence" value="ECO:0007669"/>
    <property type="project" value="TreeGrafter"/>
</dbReference>
<comment type="similarity">
    <text evidence="20">Belongs to the complex I 20 kDa subunit family.</text>
</comment>
<dbReference type="GO" id="GO:0005739">
    <property type="term" value="C:mitochondrion"/>
    <property type="evidence" value="ECO:0007669"/>
    <property type="project" value="TreeGrafter"/>
</dbReference>
<feature type="domain" description="NADH:ubiquinone oxidoreductase-like 20kDa subunit" evidence="22">
    <location>
        <begin position="349"/>
        <end position="442"/>
    </location>
</feature>
<gene>
    <name evidence="23" type="ORF">V9T40_007724</name>
</gene>